<evidence type="ECO:0000256" key="1">
    <source>
        <dbReference type="SAM" id="SignalP"/>
    </source>
</evidence>
<dbReference type="Proteomes" id="UP000005446">
    <property type="component" value="Unassembled WGS sequence"/>
</dbReference>
<dbReference type="PANTHER" id="PTHR36578">
    <property type="entry name" value="CHROMOSOME 15, WHOLE GENOME SHOTGUN SEQUENCE"/>
    <property type="match status" value="1"/>
</dbReference>
<reference evidence="2 3" key="1">
    <citation type="journal article" date="2012" name="Eukaryot. Cell">
        <title>Genome sequence of the fungus Glarea lozoyensis: the first genome sequence of a species from the Helotiaceae family.</title>
        <authorList>
            <person name="Youssar L."/>
            <person name="Gruening B.A."/>
            <person name="Erxleben A."/>
            <person name="Guenther S."/>
            <person name="Huettel W."/>
        </authorList>
    </citation>
    <scope>NUCLEOTIDE SEQUENCE [LARGE SCALE GENOMIC DNA]</scope>
    <source>
        <strain evidence="3">ATCC 74030 / MF5533</strain>
    </source>
</reference>
<dbReference type="InParanoid" id="H0EDD9"/>
<organism evidence="2 3">
    <name type="scientific">Glarea lozoyensis (strain ATCC 74030 / MF5533)</name>
    <dbReference type="NCBI Taxonomy" id="1104152"/>
    <lineage>
        <taxon>Eukaryota</taxon>
        <taxon>Fungi</taxon>
        <taxon>Dikarya</taxon>
        <taxon>Ascomycota</taxon>
        <taxon>Pezizomycotina</taxon>
        <taxon>Leotiomycetes</taxon>
        <taxon>Helotiales</taxon>
        <taxon>Helotiaceae</taxon>
        <taxon>Glarea</taxon>
    </lineage>
</organism>
<sequence>MRSTIIVSAFAALALAAPRPQEIEFDQIDAVPDSTPVVVPVDVSVDTVDILPKAAVVAAAEAAVTEVATTVKRSFLDEGDNLSKRGQICSVQPAGTGPAVSPDDAQTFKDYQLFSDKANFYALPANVPQGYTLGFSNLKASTSMLPYLGFKTLDKYDPIACQVYCDQQEGCTAFNLYYERDPTVDPNDASCDNPPSLTNIKCVRWGAAVSTATVVNKGQTRGNFSVVIAGSNGYNKIAPPGPQDGFNGPSVLGGALNAPLDPKTKTNTYMGYKFFSFTDYPAFSQGVLACTTACKAQTAYNGRHPPATGKPSVCNQVNVESWASDYATNLGQYRGSDFYSVSQSYTYELASYAATYGKICAVGGCPNGSFKGGSCGGYVYPKDLRDASAMYSEVVNRFLASASAQPLARAAHSLIEL</sequence>
<feature type="chain" id="PRO_5003531948" evidence="1">
    <location>
        <begin position="17"/>
        <end position="417"/>
    </location>
</feature>
<evidence type="ECO:0000313" key="3">
    <source>
        <dbReference type="Proteomes" id="UP000005446"/>
    </source>
</evidence>
<keyword evidence="1" id="KW-0732">Signal</keyword>
<name>H0EDD9_GLAL7</name>
<dbReference type="EMBL" id="AGUE01000007">
    <property type="protein sequence ID" value="EHL03502.1"/>
    <property type="molecule type" value="Genomic_DNA"/>
</dbReference>
<proteinExistence type="predicted"/>
<keyword evidence="3" id="KW-1185">Reference proteome</keyword>
<gene>
    <name evidence="2" type="ORF">M7I_0447</name>
</gene>
<dbReference type="OrthoDB" id="271448at2759"/>
<dbReference type="PANTHER" id="PTHR36578:SF2">
    <property type="entry name" value="PA14 DOMAIN-CONTAINING PROTEIN"/>
    <property type="match status" value="1"/>
</dbReference>
<protein>
    <submittedName>
        <fullName evidence="2">Uncharacterized protein</fullName>
    </submittedName>
</protein>
<comment type="caution">
    <text evidence="2">The sequence shown here is derived from an EMBL/GenBank/DDBJ whole genome shotgun (WGS) entry which is preliminary data.</text>
</comment>
<evidence type="ECO:0000313" key="2">
    <source>
        <dbReference type="EMBL" id="EHL03502.1"/>
    </source>
</evidence>
<accession>H0EDD9</accession>
<feature type="signal peptide" evidence="1">
    <location>
        <begin position="1"/>
        <end position="16"/>
    </location>
</feature>
<dbReference type="AlphaFoldDB" id="H0EDD9"/>
<dbReference type="HOGENOM" id="CLU_022878_0_0_1"/>